<evidence type="ECO:0000256" key="8">
    <source>
        <dbReference type="ARBA" id="ARBA00023212"/>
    </source>
</evidence>
<dbReference type="Gene3D" id="2.30.30.40">
    <property type="entry name" value="SH3 Domains"/>
    <property type="match status" value="1"/>
</dbReference>
<reference evidence="11" key="1">
    <citation type="submission" date="2022-03" db="EMBL/GenBank/DDBJ databases">
        <authorList>
            <person name="Martin C."/>
        </authorList>
    </citation>
    <scope>NUCLEOTIDE SEQUENCE</scope>
</reference>
<dbReference type="Proteomes" id="UP000749559">
    <property type="component" value="Unassembled WGS sequence"/>
</dbReference>
<dbReference type="PRINTS" id="PR00499">
    <property type="entry name" value="P67PHOX"/>
</dbReference>
<evidence type="ECO:0000256" key="6">
    <source>
        <dbReference type="ARBA" id="ARBA00022553"/>
    </source>
</evidence>
<evidence type="ECO:0000256" key="5">
    <source>
        <dbReference type="ARBA" id="ARBA00022490"/>
    </source>
</evidence>
<dbReference type="PANTHER" id="PTHR10460">
    <property type="entry name" value="ABL INTERACTOR FAMILY MEMBER"/>
    <property type="match status" value="1"/>
</dbReference>
<dbReference type="FunFam" id="2.30.30.40:FF:000002">
    <property type="entry name" value="abl interactor 1 isoform X1"/>
    <property type="match status" value="1"/>
</dbReference>
<dbReference type="Gene3D" id="6.10.140.1620">
    <property type="match status" value="1"/>
</dbReference>
<dbReference type="Pfam" id="PF07815">
    <property type="entry name" value="Abi_HHR"/>
    <property type="match status" value="1"/>
</dbReference>
<evidence type="ECO:0000313" key="11">
    <source>
        <dbReference type="EMBL" id="CAH1775445.1"/>
    </source>
</evidence>
<feature type="compositionally biased region" description="Low complexity" evidence="10">
    <location>
        <begin position="240"/>
        <end position="257"/>
    </location>
</feature>
<dbReference type="InterPro" id="IPR028457">
    <property type="entry name" value="ABI"/>
</dbReference>
<dbReference type="GO" id="GO:0031209">
    <property type="term" value="C:SCAR complex"/>
    <property type="evidence" value="ECO:0007669"/>
    <property type="project" value="TreeGrafter"/>
</dbReference>
<keyword evidence="8" id="KW-0206">Cytoskeleton</keyword>
<proteinExistence type="inferred from homology"/>
<dbReference type="GO" id="GO:0001764">
    <property type="term" value="P:neuron migration"/>
    <property type="evidence" value="ECO:0007669"/>
    <property type="project" value="TreeGrafter"/>
</dbReference>
<dbReference type="InterPro" id="IPR001452">
    <property type="entry name" value="SH3_domain"/>
</dbReference>
<evidence type="ECO:0000256" key="10">
    <source>
        <dbReference type="SAM" id="MobiDB-lite"/>
    </source>
</evidence>
<dbReference type="GO" id="GO:0098858">
    <property type="term" value="C:actin-based cell projection"/>
    <property type="evidence" value="ECO:0007669"/>
    <property type="project" value="TreeGrafter"/>
</dbReference>
<protein>
    <submittedName>
        <fullName evidence="11">Uncharacterized protein</fullName>
    </submittedName>
</protein>
<evidence type="ECO:0000256" key="7">
    <source>
        <dbReference type="ARBA" id="ARBA00023054"/>
    </source>
</evidence>
<keyword evidence="6" id="KW-0597">Phosphoprotein</keyword>
<evidence type="ECO:0000313" key="12">
    <source>
        <dbReference type="Proteomes" id="UP000749559"/>
    </source>
</evidence>
<evidence type="ECO:0000256" key="4">
    <source>
        <dbReference type="ARBA" id="ARBA00022443"/>
    </source>
</evidence>
<dbReference type="SUPFAM" id="SSF50044">
    <property type="entry name" value="SH3-domain"/>
    <property type="match status" value="1"/>
</dbReference>
<dbReference type="GO" id="GO:0035591">
    <property type="term" value="F:signaling adaptor activity"/>
    <property type="evidence" value="ECO:0007669"/>
    <property type="project" value="TreeGrafter"/>
</dbReference>
<gene>
    <name evidence="11" type="ORF">OFUS_LOCUS2746</name>
</gene>
<dbReference type="Pfam" id="PF14604">
    <property type="entry name" value="SH3_9"/>
    <property type="match status" value="1"/>
</dbReference>
<dbReference type="CDD" id="cd11826">
    <property type="entry name" value="SH3_Abi"/>
    <property type="match status" value="1"/>
</dbReference>
<keyword evidence="9" id="KW-0966">Cell projection</keyword>
<sequence>MANMPELVQIIEHDIPDCRNNLLQSRDNLRNVAGYCESNYIQSADKRHALEETKNFTTQSLASVAYQINTLATNFLQLLDLQTNQLAEMESSVNHLSQTVMIHKEKVARREIGVITTNKSATRPQGVKNPGIIFPEQSERPIKYTRPQIDYSTLDDIGHGVKVQTSNPRVQRADSSASSMSHMSERSSSISGAPQTKPPTPPMQKSAGDTLTRRGSHISNSPYRVPAPVVPSDYAANYPRSGSISSQQSNSAISRNSTRSSTSHYDRFPGGRPTDAPPAPPTGMVLPMSHGPGVAPPPPQVMQHQQSVDEPLPPMPHNMDRPGNLSPPLPPPPDMTPEPSSPLPPPMSFDQHPMGYMGEEIGRGSMMPSGEQTPEWVPENYLEKVVAIYDYEQDKDDELSFSENTVIYVIKKNDDGWWEGVIDGQTGLFPGNYVEGCI</sequence>
<evidence type="ECO:0000256" key="9">
    <source>
        <dbReference type="ARBA" id="ARBA00023273"/>
    </source>
</evidence>
<name>A0A8J1TPT0_OWEFU</name>
<dbReference type="InterPro" id="IPR028455">
    <property type="entry name" value="ABI3_SH3"/>
</dbReference>
<dbReference type="SMART" id="SM00326">
    <property type="entry name" value="SH3"/>
    <property type="match status" value="1"/>
</dbReference>
<dbReference type="EMBL" id="CAIIXF020000001">
    <property type="protein sequence ID" value="CAH1775445.1"/>
    <property type="molecule type" value="Genomic_DNA"/>
</dbReference>
<keyword evidence="5" id="KW-0963">Cytoplasm</keyword>
<feature type="region of interest" description="Disordered" evidence="10">
    <location>
        <begin position="155"/>
        <end position="349"/>
    </location>
</feature>
<evidence type="ECO:0000256" key="3">
    <source>
        <dbReference type="ARBA" id="ARBA00010020"/>
    </source>
</evidence>
<comment type="subcellular location">
    <subcellularLocation>
        <location evidence="2">Cell projection</location>
        <location evidence="2">Lamellipodium</location>
    </subcellularLocation>
    <subcellularLocation>
        <location evidence="1">Cytoplasm</location>
        <location evidence="1">Cytoskeleton</location>
    </subcellularLocation>
</comment>
<keyword evidence="12" id="KW-1185">Reference proteome</keyword>
<dbReference type="PROSITE" id="PS50002">
    <property type="entry name" value="SH3"/>
    <property type="match status" value="1"/>
</dbReference>
<comment type="similarity">
    <text evidence="3">Belongs to the ABI family.</text>
</comment>
<feature type="compositionally biased region" description="Low complexity" evidence="10">
    <location>
        <begin position="175"/>
        <end position="195"/>
    </location>
</feature>
<dbReference type="PRINTS" id="PR00452">
    <property type="entry name" value="SH3DOMAIN"/>
</dbReference>
<dbReference type="AlphaFoldDB" id="A0A8J1TPT0"/>
<comment type="caution">
    <text evidence="11">The sequence shown here is derived from an EMBL/GenBank/DDBJ whole genome shotgun (WGS) entry which is preliminary data.</text>
</comment>
<keyword evidence="7" id="KW-0175">Coiled coil</keyword>
<dbReference type="InterPro" id="IPR012849">
    <property type="entry name" value="Abl-interactor_HHR_dom"/>
</dbReference>
<dbReference type="OrthoDB" id="2159336at2759"/>
<accession>A0A8J1TPT0</accession>
<dbReference type="GO" id="GO:0005856">
    <property type="term" value="C:cytoskeleton"/>
    <property type="evidence" value="ECO:0007669"/>
    <property type="project" value="UniProtKB-SubCell"/>
</dbReference>
<dbReference type="GO" id="GO:0017124">
    <property type="term" value="F:SH3 domain binding"/>
    <property type="evidence" value="ECO:0007669"/>
    <property type="project" value="TreeGrafter"/>
</dbReference>
<evidence type="ECO:0000256" key="1">
    <source>
        <dbReference type="ARBA" id="ARBA00004245"/>
    </source>
</evidence>
<evidence type="ECO:0000256" key="2">
    <source>
        <dbReference type="ARBA" id="ARBA00004510"/>
    </source>
</evidence>
<keyword evidence="4" id="KW-0728">SH3 domain</keyword>
<dbReference type="GO" id="GO:0030027">
    <property type="term" value="C:lamellipodium"/>
    <property type="evidence" value="ECO:0007669"/>
    <property type="project" value="UniProtKB-SubCell"/>
</dbReference>
<feature type="compositionally biased region" description="Pro residues" evidence="10">
    <location>
        <begin position="325"/>
        <end position="347"/>
    </location>
</feature>
<dbReference type="PANTHER" id="PTHR10460:SF0">
    <property type="entry name" value="ABELSON INTERACTING PROTEIN, ISOFORM D"/>
    <property type="match status" value="1"/>
</dbReference>
<organism evidence="11 12">
    <name type="scientific">Owenia fusiformis</name>
    <name type="common">Polychaete worm</name>
    <dbReference type="NCBI Taxonomy" id="6347"/>
    <lineage>
        <taxon>Eukaryota</taxon>
        <taxon>Metazoa</taxon>
        <taxon>Spiralia</taxon>
        <taxon>Lophotrochozoa</taxon>
        <taxon>Annelida</taxon>
        <taxon>Polychaeta</taxon>
        <taxon>Sedentaria</taxon>
        <taxon>Canalipalpata</taxon>
        <taxon>Sabellida</taxon>
        <taxon>Oweniida</taxon>
        <taxon>Oweniidae</taxon>
        <taxon>Owenia</taxon>
    </lineage>
</organism>
<dbReference type="InterPro" id="IPR036028">
    <property type="entry name" value="SH3-like_dom_sf"/>
</dbReference>